<keyword evidence="1" id="KW-0175">Coiled coil</keyword>
<proteinExistence type="predicted"/>
<organism evidence="3 6">
    <name type="scientific">Aureobasidium pullulans</name>
    <name type="common">Black yeast</name>
    <name type="synonym">Pullularia pullulans</name>
    <dbReference type="NCBI Taxonomy" id="5580"/>
    <lineage>
        <taxon>Eukaryota</taxon>
        <taxon>Fungi</taxon>
        <taxon>Dikarya</taxon>
        <taxon>Ascomycota</taxon>
        <taxon>Pezizomycotina</taxon>
        <taxon>Dothideomycetes</taxon>
        <taxon>Dothideomycetidae</taxon>
        <taxon>Dothideales</taxon>
        <taxon>Saccotheciaceae</taxon>
        <taxon>Aureobasidium</taxon>
    </lineage>
</organism>
<dbReference type="Proteomes" id="UP000310374">
    <property type="component" value="Unassembled WGS sequence"/>
</dbReference>
<dbReference type="AlphaFoldDB" id="A0A4S8XBB2"/>
<comment type="caution">
    <text evidence="3">The sequence shown here is derived from an EMBL/GenBank/DDBJ whole genome shotgun (WGS) entry which is preliminary data.</text>
</comment>
<feature type="coiled-coil region" evidence="1">
    <location>
        <begin position="381"/>
        <end position="434"/>
    </location>
</feature>
<evidence type="ECO:0000256" key="2">
    <source>
        <dbReference type="SAM" id="MobiDB-lite"/>
    </source>
</evidence>
<dbReference type="Proteomes" id="UP000310687">
    <property type="component" value="Unassembled WGS sequence"/>
</dbReference>
<reference evidence="5 6" key="1">
    <citation type="submission" date="2018-10" db="EMBL/GenBank/DDBJ databases">
        <title>Fifty Aureobasidium pullulans genomes reveal a recombining polyextremotolerant generalist.</title>
        <authorList>
            <person name="Gostincar C."/>
            <person name="Turk M."/>
            <person name="Zajc J."/>
            <person name="Gunde-Cimerman N."/>
        </authorList>
    </citation>
    <scope>NUCLEOTIDE SEQUENCE [LARGE SCALE GENOMIC DNA]</scope>
    <source>
        <strain evidence="4 5">EXF-10081</strain>
        <strain evidence="3 6">EXF-11013</strain>
    </source>
</reference>
<evidence type="ECO:0000313" key="5">
    <source>
        <dbReference type="Proteomes" id="UP000310374"/>
    </source>
</evidence>
<feature type="compositionally biased region" description="Basic and acidic residues" evidence="2">
    <location>
        <begin position="203"/>
        <end position="212"/>
    </location>
</feature>
<gene>
    <name evidence="4" type="ORF">D6D12_08689</name>
    <name evidence="3" type="ORF">D6D22_08105</name>
</gene>
<dbReference type="EMBL" id="QZAL01000155">
    <property type="protein sequence ID" value="THW35541.1"/>
    <property type="molecule type" value="Genomic_DNA"/>
</dbReference>
<evidence type="ECO:0000313" key="3">
    <source>
        <dbReference type="EMBL" id="THW35541.1"/>
    </source>
</evidence>
<evidence type="ECO:0000256" key="1">
    <source>
        <dbReference type="SAM" id="Coils"/>
    </source>
</evidence>
<evidence type="ECO:0000313" key="4">
    <source>
        <dbReference type="EMBL" id="THX23048.1"/>
    </source>
</evidence>
<feature type="region of interest" description="Disordered" evidence="2">
    <location>
        <begin position="203"/>
        <end position="224"/>
    </location>
</feature>
<evidence type="ECO:0000313" key="6">
    <source>
        <dbReference type="Proteomes" id="UP000310687"/>
    </source>
</evidence>
<sequence>MATYAVASQNGPVHRSQSVVASSLSSGKTKNVPVEIVAFRFLASYCSYWTLLQHTSMESGSPNIDKAVFEIPQTPEMRNDSFDASVPSSDVDGTGRKTRGSIASDSSDEPLDSLVGSPTLPFLAYGRRRSSFISPFQINKARYLLSFADAETAQEWWTLMQSEYPDTLRESPTLFSFKSDRTPAKAWENPKLAHLKEKWSYRQTDGKDDKAAHQQQVSSQRRIASARTPLMPTLSEGHVFGGFERLEDPFTPGGTSNMEFAQLNMASDHIQKSVSQSTLQLDALLEGQQASAKGFQKLSAAMERMSQQMESLARRQQDHEIVLRELTAAATANNAASDVQYRHQQAAALQSLQSVIEETCSRVQELYLKPPPTPGPNHEILHELQEEMSQTSTLLRDLYNRPLPDTDPAQAETLQKLQKQLLQNTKAIRALTDRPEPASNTETLQKLHKEASQTTAILRGITDRLAATSTPPPAPAAPSTALLEALQKETTNNTTLLQSLSSDQKATKKQVLKLQTSLDTTTSSQKALSTQLQNLHTLSEKTNTSIAQLSSIQETRFSQLEAKTERQMTAMKKSFTAELQKQQDVFKAQMERQQDVFKGQLDEILGAVRGRNVVRSAECGHGEVLPPPKKIGRRIVGYVYEKE</sequence>
<dbReference type="EMBL" id="QZAT01000161">
    <property type="protein sequence ID" value="THX23048.1"/>
    <property type="molecule type" value="Genomic_DNA"/>
</dbReference>
<protein>
    <submittedName>
        <fullName evidence="3">Uncharacterized protein</fullName>
    </submittedName>
</protein>
<feature type="region of interest" description="Disordered" evidence="2">
    <location>
        <begin position="77"/>
        <end position="110"/>
    </location>
</feature>
<accession>A0A4S8XBB2</accession>
<name>A0A4S8XBB2_AURPU</name>
<feature type="compositionally biased region" description="Polar residues" evidence="2">
    <location>
        <begin position="213"/>
        <end position="222"/>
    </location>
</feature>